<evidence type="ECO:0000313" key="3">
    <source>
        <dbReference type="Proteomes" id="UP000315724"/>
    </source>
</evidence>
<feature type="region of interest" description="Disordered" evidence="1">
    <location>
        <begin position="25"/>
        <end position="54"/>
    </location>
</feature>
<proteinExistence type="predicted"/>
<name>A0A517QS82_9PLAN</name>
<dbReference type="KEGG" id="tpol:Mal48_37360"/>
<gene>
    <name evidence="2" type="ORF">Mal48_37360</name>
</gene>
<organism evidence="2 3">
    <name type="scientific">Thalassoglobus polymorphus</name>
    <dbReference type="NCBI Taxonomy" id="2527994"/>
    <lineage>
        <taxon>Bacteria</taxon>
        <taxon>Pseudomonadati</taxon>
        <taxon>Planctomycetota</taxon>
        <taxon>Planctomycetia</taxon>
        <taxon>Planctomycetales</taxon>
        <taxon>Planctomycetaceae</taxon>
        <taxon>Thalassoglobus</taxon>
    </lineage>
</organism>
<dbReference type="EMBL" id="CP036267">
    <property type="protein sequence ID" value="QDT34475.1"/>
    <property type="molecule type" value="Genomic_DNA"/>
</dbReference>
<evidence type="ECO:0000313" key="2">
    <source>
        <dbReference type="EMBL" id="QDT34475.1"/>
    </source>
</evidence>
<reference evidence="2 3" key="1">
    <citation type="submission" date="2019-02" db="EMBL/GenBank/DDBJ databases">
        <title>Deep-cultivation of Planctomycetes and their phenomic and genomic characterization uncovers novel biology.</title>
        <authorList>
            <person name="Wiegand S."/>
            <person name="Jogler M."/>
            <person name="Boedeker C."/>
            <person name="Pinto D."/>
            <person name="Vollmers J."/>
            <person name="Rivas-Marin E."/>
            <person name="Kohn T."/>
            <person name="Peeters S.H."/>
            <person name="Heuer A."/>
            <person name="Rast P."/>
            <person name="Oberbeckmann S."/>
            <person name="Bunk B."/>
            <person name="Jeske O."/>
            <person name="Meyerdierks A."/>
            <person name="Storesund J.E."/>
            <person name="Kallscheuer N."/>
            <person name="Luecker S."/>
            <person name="Lage O.M."/>
            <person name="Pohl T."/>
            <person name="Merkel B.J."/>
            <person name="Hornburger P."/>
            <person name="Mueller R.-W."/>
            <person name="Bruemmer F."/>
            <person name="Labrenz M."/>
            <person name="Spormann A.M."/>
            <person name="Op den Camp H."/>
            <person name="Overmann J."/>
            <person name="Amann R."/>
            <person name="Jetten M.S.M."/>
            <person name="Mascher T."/>
            <person name="Medema M.H."/>
            <person name="Devos D.P."/>
            <person name="Kaster A.-K."/>
            <person name="Ovreas L."/>
            <person name="Rohde M."/>
            <person name="Galperin M.Y."/>
            <person name="Jogler C."/>
        </authorList>
    </citation>
    <scope>NUCLEOTIDE SEQUENCE [LARGE SCALE GENOMIC DNA]</scope>
    <source>
        <strain evidence="2 3">Mal48</strain>
    </source>
</reference>
<accession>A0A517QS82</accession>
<keyword evidence="3" id="KW-1185">Reference proteome</keyword>
<sequence>MTLVSCLHGLFARMQNTNANLRKAIDVSKKSSPRSTVDLEEEKRVENDSLSVHS</sequence>
<protein>
    <submittedName>
        <fullName evidence="2">Uncharacterized protein</fullName>
    </submittedName>
</protein>
<dbReference type="AlphaFoldDB" id="A0A517QS82"/>
<dbReference type="Proteomes" id="UP000315724">
    <property type="component" value="Chromosome"/>
</dbReference>
<evidence type="ECO:0000256" key="1">
    <source>
        <dbReference type="SAM" id="MobiDB-lite"/>
    </source>
</evidence>